<dbReference type="RefSeq" id="WP_023386111.1">
    <property type="nucleotide sequence ID" value="NZ_AXUN02000233.1"/>
</dbReference>
<gene>
    <name evidence="2" type="ORF">T472_0219415</name>
</gene>
<evidence type="ECO:0000313" key="2">
    <source>
        <dbReference type="EMBL" id="ETA79011.1"/>
    </source>
</evidence>
<proteinExistence type="predicted"/>
<dbReference type="Proteomes" id="UP000017747">
    <property type="component" value="Unassembled WGS sequence"/>
</dbReference>
<accession>V7I148</accession>
<keyword evidence="1" id="KW-0812">Transmembrane</keyword>
<dbReference type="EMBL" id="AXUN02000233">
    <property type="protein sequence ID" value="ETA79011.1"/>
    <property type="molecule type" value="Genomic_DNA"/>
</dbReference>
<sequence length="334" mass="38406">MKGRILEKDRYIFLKRPAMEVYHKSEIESRERQISLMKREFIQHKLSLMKLSQEVPDERTRNLLLNIALIISTEETLVSSFLSTRRLPFKRISKIVEEPVFFLQKHEKYLTAYVLLFCSGKYPLVTRYLQFAERGQGDSFQKDKRIFTGIALKKHKDKTMIMTSQGEFLAITGSDSGIGEITTGRIANTRNHLRIPLVILTVLLAFFLLISYNMSKTIATTVRISARGLVQLQFNELGTMISSRAENSRGTTMLEGAIFDRKDIDTAIGEMIEQAYIREYIREGDEITILISGKALPSDFFTSGRTHDRIVSYQLKYKINNLGNLMSIELKPTK</sequence>
<evidence type="ECO:0000313" key="3">
    <source>
        <dbReference type="Proteomes" id="UP000017747"/>
    </source>
</evidence>
<protein>
    <recommendedName>
        <fullName evidence="4">RsgI N-terminal anti-sigma domain-containing protein</fullName>
    </recommendedName>
</protein>
<keyword evidence="1" id="KW-1133">Transmembrane helix</keyword>
<evidence type="ECO:0008006" key="4">
    <source>
        <dbReference type="Google" id="ProtNLM"/>
    </source>
</evidence>
<dbReference type="OrthoDB" id="1935858at2"/>
<dbReference type="STRING" id="994573.T472_0219415"/>
<reference evidence="2 3" key="1">
    <citation type="journal article" date="2014" name="Genome Announc.">
        <title>Genome Sequence of Youngiibacter fragilis, the Type Strain of the Genus Youngiibacter.</title>
        <authorList>
            <person name="Wawrik C.B."/>
            <person name="Callaghan A.V."/>
            <person name="Stamps B.W."/>
            <person name="Wawrik B."/>
        </authorList>
    </citation>
    <scope>NUCLEOTIDE SEQUENCE [LARGE SCALE GENOMIC DNA]</scope>
    <source>
        <strain evidence="2 3">232.1</strain>
    </source>
</reference>
<feature type="transmembrane region" description="Helical" evidence="1">
    <location>
        <begin position="195"/>
        <end position="214"/>
    </location>
</feature>
<organism evidence="2 3">
    <name type="scientific">Youngiibacter fragilis 232.1</name>
    <dbReference type="NCBI Taxonomy" id="994573"/>
    <lineage>
        <taxon>Bacteria</taxon>
        <taxon>Bacillati</taxon>
        <taxon>Bacillota</taxon>
        <taxon>Clostridia</taxon>
        <taxon>Eubacteriales</taxon>
        <taxon>Clostridiaceae</taxon>
        <taxon>Youngiibacter</taxon>
    </lineage>
</organism>
<evidence type="ECO:0000256" key="1">
    <source>
        <dbReference type="SAM" id="Phobius"/>
    </source>
</evidence>
<keyword evidence="3" id="KW-1185">Reference proteome</keyword>
<keyword evidence="1" id="KW-0472">Membrane</keyword>
<dbReference type="eggNOG" id="ENOG503373I">
    <property type="taxonomic scope" value="Bacteria"/>
</dbReference>
<dbReference type="AlphaFoldDB" id="V7I148"/>
<comment type="caution">
    <text evidence="2">The sequence shown here is derived from an EMBL/GenBank/DDBJ whole genome shotgun (WGS) entry which is preliminary data.</text>
</comment>
<name>V7I148_9CLOT</name>